<dbReference type="RefSeq" id="WP_127688638.1">
    <property type="nucleotide sequence ID" value="NZ_RZUL01000001.1"/>
</dbReference>
<feature type="region of interest" description="Disordered" evidence="1">
    <location>
        <begin position="1"/>
        <end position="21"/>
    </location>
</feature>
<reference evidence="3 4" key="1">
    <citation type="submission" date="2019-01" db="EMBL/GenBank/DDBJ databases">
        <authorList>
            <person name="Chen W.-M."/>
        </authorList>
    </citation>
    <scope>NUCLEOTIDE SEQUENCE [LARGE SCALE GENOMIC DNA]</scope>
    <source>
        <strain evidence="3 4">TLA-22</strain>
    </source>
</reference>
<dbReference type="EMBL" id="RZUL01000001">
    <property type="protein sequence ID" value="RVT43102.1"/>
    <property type="molecule type" value="Genomic_DNA"/>
</dbReference>
<sequence>MKPAKKETGRSAPSTQRRVTRDLVDFKARATSRGGTYGLQIVNISPLGLMARVESPLSAGDHLLIELPHVRSIESVVRWAEDGRIGVEFARGIDADHYAMMLTFMPQRQTSW</sequence>
<gene>
    <name evidence="3" type="ORF">ENE74_00215</name>
</gene>
<dbReference type="Proteomes" id="UP000282977">
    <property type="component" value="Unassembled WGS sequence"/>
</dbReference>
<evidence type="ECO:0000259" key="2">
    <source>
        <dbReference type="Pfam" id="PF07238"/>
    </source>
</evidence>
<accession>A0A437JBU2</accession>
<organism evidence="3 4">
    <name type="scientific">Sphingobium algorifonticola</name>
    <dbReference type="NCBI Taxonomy" id="2008318"/>
    <lineage>
        <taxon>Bacteria</taxon>
        <taxon>Pseudomonadati</taxon>
        <taxon>Pseudomonadota</taxon>
        <taxon>Alphaproteobacteria</taxon>
        <taxon>Sphingomonadales</taxon>
        <taxon>Sphingomonadaceae</taxon>
        <taxon>Sphingobium</taxon>
    </lineage>
</organism>
<dbReference type="InterPro" id="IPR009875">
    <property type="entry name" value="PilZ_domain"/>
</dbReference>
<comment type="caution">
    <text evidence="3">The sequence shown here is derived from an EMBL/GenBank/DDBJ whole genome shotgun (WGS) entry which is preliminary data.</text>
</comment>
<dbReference type="SUPFAM" id="SSF141371">
    <property type="entry name" value="PilZ domain-like"/>
    <property type="match status" value="1"/>
</dbReference>
<dbReference type="OrthoDB" id="9806898at2"/>
<name>A0A437JBU2_9SPHN</name>
<dbReference type="AlphaFoldDB" id="A0A437JBU2"/>
<dbReference type="Pfam" id="PF07238">
    <property type="entry name" value="PilZ"/>
    <property type="match status" value="1"/>
</dbReference>
<dbReference type="GO" id="GO:0035438">
    <property type="term" value="F:cyclic-di-GMP binding"/>
    <property type="evidence" value="ECO:0007669"/>
    <property type="project" value="InterPro"/>
</dbReference>
<protein>
    <submittedName>
        <fullName evidence="3">PilZ domain-containing protein</fullName>
    </submittedName>
</protein>
<evidence type="ECO:0000313" key="3">
    <source>
        <dbReference type="EMBL" id="RVT43102.1"/>
    </source>
</evidence>
<dbReference type="Gene3D" id="2.40.10.220">
    <property type="entry name" value="predicted glycosyltransferase like domains"/>
    <property type="match status" value="1"/>
</dbReference>
<evidence type="ECO:0000256" key="1">
    <source>
        <dbReference type="SAM" id="MobiDB-lite"/>
    </source>
</evidence>
<proteinExistence type="predicted"/>
<keyword evidence="4" id="KW-1185">Reference proteome</keyword>
<feature type="domain" description="PilZ" evidence="2">
    <location>
        <begin position="17"/>
        <end position="99"/>
    </location>
</feature>
<evidence type="ECO:0000313" key="4">
    <source>
        <dbReference type="Proteomes" id="UP000282977"/>
    </source>
</evidence>